<dbReference type="Pfam" id="PF08031">
    <property type="entry name" value="BBE"/>
    <property type="match status" value="1"/>
</dbReference>
<dbReference type="InterPro" id="IPR016169">
    <property type="entry name" value="FAD-bd_PCMH_sub2"/>
</dbReference>
<evidence type="ECO:0000256" key="5">
    <source>
        <dbReference type="ARBA" id="ARBA00023002"/>
    </source>
</evidence>
<dbReference type="GO" id="GO:0071949">
    <property type="term" value="F:FAD binding"/>
    <property type="evidence" value="ECO:0007669"/>
    <property type="project" value="InterPro"/>
</dbReference>
<dbReference type="Gene3D" id="3.30.465.10">
    <property type="match status" value="1"/>
</dbReference>
<comment type="similarity">
    <text evidence="2">Belongs to the oxygen-dependent FAD-linked oxidoreductase family.</text>
</comment>
<feature type="domain" description="FAD-binding PCMH-type" evidence="7">
    <location>
        <begin position="55"/>
        <end position="227"/>
    </location>
</feature>
<evidence type="ECO:0000313" key="8">
    <source>
        <dbReference type="EMBL" id="KAJ5552666.1"/>
    </source>
</evidence>
<protein>
    <recommendedName>
        <fullName evidence="7">FAD-binding PCMH-type domain-containing protein</fullName>
    </recommendedName>
</protein>
<dbReference type="Pfam" id="PF01565">
    <property type="entry name" value="FAD_binding_4"/>
    <property type="match status" value="1"/>
</dbReference>
<keyword evidence="3" id="KW-0285">Flavoprotein</keyword>
<evidence type="ECO:0000256" key="1">
    <source>
        <dbReference type="ARBA" id="ARBA00001974"/>
    </source>
</evidence>
<evidence type="ECO:0000259" key="7">
    <source>
        <dbReference type="PROSITE" id="PS51387"/>
    </source>
</evidence>
<dbReference type="PANTHER" id="PTHR42973:SF39">
    <property type="entry name" value="FAD-BINDING PCMH-TYPE DOMAIN-CONTAINING PROTEIN"/>
    <property type="match status" value="1"/>
</dbReference>
<proteinExistence type="inferred from homology"/>
<dbReference type="InterPro" id="IPR006094">
    <property type="entry name" value="Oxid_FAD_bind_N"/>
</dbReference>
<dbReference type="EMBL" id="JAQIZZ010000002">
    <property type="protein sequence ID" value="KAJ5552666.1"/>
    <property type="molecule type" value="Genomic_DNA"/>
</dbReference>
<gene>
    <name evidence="8" type="ORF">N7494_002044</name>
</gene>
<dbReference type="PROSITE" id="PS51387">
    <property type="entry name" value="FAD_PCMH"/>
    <property type="match status" value="1"/>
</dbReference>
<dbReference type="InterPro" id="IPR012951">
    <property type="entry name" value="BBE"/>
</dbReference>
<organism evidence="8 9">
    <name type="scientific">Penicillium frequentans</name>
    <dbReference type="NCBI Taxonomy" id="3151616"/>
    <lineage>
        <taxon>Eukaryota</taxon>
        <taxon>Fungi</taxon>
        <taxon>Dikarya</taxon>
        <taxon>Ascomycota</taxon>
        <taxon>Pezizomycotina</taxon>
        <taxon>Eurotiomycetes</taxon>
        <taxon>Eurotiomycetidae</taxon>
        <taxon>Eurotiales</taxon>
        <taxon>Aspergillaceae</taxon>
        <taxon>Penicillium</taxon>
    </lineage>
</organism>
<dbReference type="InterPro" id="IPR050416">
    <property type="entry name" value="FAD-linked_Oxidoreductase"/>
</dbReference>
<reference evidence="8 9" key="1">
    <citation type="journal article" date="2023" name="IMA Fungus">
        <title>Comparative genomic study of the Penicillium genus elucidates a diverse pangenome and 15 lateral gene transfer events.</title>
        <authorList>
            <person name="Petersen C."/>
            <person name="Sorensen T."/>
            <person name="Nielsen M.R."/>
            <person name="Sondergaard T.E."/>
            <person name="Sorensen J.L."/>
            <person name="Fitzpatrick D.A."/>
            <person name="Frisvad J.C."/>
            <person name="Nielsen K.L."/>
        </authorList>
    </citation>
    <scope>NUCLEOTIDE SEQUENCE [LARGE SCALE GENOMIC DNA]</scope>
    <source>
        <strain evidence="8 9">IBT 35679</strain>
    </source>
</reference>
<comment type="cofactor">
    <cofactor evidence="1">
        <name>FAD</name>
        <dbReference type="ChEBI" id="CHEBI:57692"/>
    </cofactor>
</comment>
<dbReference type="InterPro" id="IPR036318">
    <property type="entry name" value="FAD-bd_PCMH-like_sf"/>
</dbReference>
<accession>A0AAD6D411</accession>
<sequence length="486" mass="52481">MPSLVSVVGLALAIVPVIASPAGTSFESCLRPKLSKAAKLITAQSDVIVPRWTEYKEFSTGHIVNVSTEADVQASVQCANQAGVQFFAQSGGNAWATTWSLGENDVVINLRHMNSIEFNMERTLVKVGGGATVAELTDAAYANNTQVVTANCNCVGAMGATMGAGYSRMMGERGFMIDNIVSFRVVLASGEIVDASSTTNADLWWAMRGAGGNFGIVVSSIMKAYPTPAAQNGAWVGNLIFSEDKIENVVSAVNNLTLTSKMAIFFYFANGGAPDYTPVFMVTPFYLSGGNTTAATAEARKAFASIFDLAPEADTTTWTPYNEVNAGSESFCVTGNRKVSYGAAQGQLDPTTWRAIYTDYTNFLTENGGDNVGSSLILMEAYSLQFAEQKGDYSSAYAWRSTNRFNTVAIAWYTDESLDETANSWASQVRDDWRATSGLKSNSTYINFAFGDESLEDIYGDNVPILQSLKSYYDPQNKFNQFFPLV</sequence>
<dbReference type="PANTHER" id="PTHR42973">
    <property type="entry name" value="BINDING OXIDOREDUCTASE, PUTATIVE (AFU_ORTHOLOGUE AFUA_1G17690)-RELATED"/>
    <property type="match status" value="1"/>
</dbReference>
<evidence type="ECO:0000256" key="3">
    <source>
        <dbReference type="ARBA" id="ARBA00022630"/>
    </source>
</evidence>
<keyword evidence="6" id="KW-0732">Signal</keyword>
<dbReference type="Gene3D" id="3.40.462.20">
    <property type="match status" value="1"/>
</dbReference>
<dbReference type="InterPro" id="IPR016166">
    <property type="entry name" value="FAD-bd_PCMH"/>
</dbReference>
<dbReference type="Proteomes" id="UP001220324">
    <property type="component" value="Unassembled WGS sequence"/>
</dbReference>
<dbReference type="InterPro" id="IPR016167">
    <property type="entry name" value="FAD-bd_PCMH_sub1"/>
</dbReference>
<keyword evidence="4" id="KW-0274">FAD</keyword>
<name>A0AAD6D411_9EURO</name>
<evidence type="ECO:0000256" key="4">
    <source>
        <dbReference type="ARBA" id="ARBA00022827"/>
    </source>
</evidence>
<dbReference type="AlphaFoldDB" id="A0AAD6D411"/>
<feature type="signal peptide" evidence="6">
    <location>
        <begin position="1"/>
        <end position="19"/>
    </location>
</feature>
<dbReference type="SUPFAM" id="SSF56176">
    <property type="entry name" value="FAD-binding/transporter-associated domain-like"/>
    <property type="match status" value="1"/>
</dbReference>
<evidence type="ECO:0000313" key="9">
    <source>
        <dbReference type="Proteomes" id="UP001220324"/>
    </source>
</evidence>
<evidence type="ECO:0000256" key="6">
    <source>
        <dbReference type="SAM" id="SignalP"/>
    </source>
</evidence>
<keyword evidence="5" id="KW-0560">Oxidoreductase</keyword>
<evidence type="ECO:0000256" key="2">
    <source>
        <dbReference type="ARBA" id="ARBA00005466"/>
    </source>
</evidence>
<comment type="caution">
    <text evidence="8">The sequence shown here is derived from an EMBL/GenBank/DDBJ whole genome shotgun (WGS) entry which is preliminary data.</text>
</comment>
<feature type="chain" id="PRO_5042027081" description="FAD-binding PCMH-type domain-containing protein" evidence="6">
    <location>
        <begin position="20"/>
        <end position="486"/>
    </location>
</feature>
<keyword evidence="9" id="KW-1185">Reference proteome</keyword>
<dbReference type="Gene3D" id="3.30.43.10">
    <property type="entry name" value="Uridine Diphospho-n-acetylenolpyruvylglucosamine Reductase, domain 2"/>
    <property type="match status" value="1"/>
</dbReference>
<dbReference type="GO" id="GO:0016491">
    <property type="term" value="F:oxidoreductase activity"/>
    <property type="evidence" value="ECO:0007669"/>
    <property type="project" value="UniProtKB-KW"/>
</dbReference>